<proteinExistence type="predicted"/>
<protein>
    <submittedName>
        <fullName evidence="1">CLUMA_CG003330, isoform A</fullName>
    </submittedName>
</protein>
<dbReference type="EMBL" id="CVRI01000013">
    <property type="protein sequence ID" value="CRK89571.1"/>
    <property type="molecule type" value="Genomic_DNA"/>
</dbReference>
<dbReference type="Proteomes" id="UP000183832">
    <property type="component" value="Unassembled WGS sequence"/>
</dbReference>
<evidence type="ECO:0000313" key="2">
    <source>
        <dbReference type="Proteomes" id="UP000183832"/>
    </source>
</evidence>
<reference evidence="1 2" key="1">
    <citation type="submission" date="2015-04" db="EMBL/GenBank/DDBJ databases">
        <authorList>
            <person name="Syromyatnikov M.Y."/>
            <person name="Popov V.N."/>
        </authorList>
    </citation>
    <scope>NUCLEOTIDE SEQUENCE [LARGE SCALE GENOMIC DNA]</scope>
</reference>
<evidence type="ECO:0000313" key="1">
    <source>
        <dbReference type="EMBL" id="CRK89571.1"/>
    </source>
</evidence>
<gene>
    <name evidence="1" type="ORF">CLUMA_CG003330</name>
</gene>
<organism evidence="1 2">
    <name type="scientific">Clunio marinus</name>
    <dbReference type="NCBI Taxonomy" id="568069"/>
    <lineage>
        <taxon>Eukaryota</taxon>
        <taxon>Metazoa</taxon>
        <taxon>Ecdysozoa</taxon>
        <taxon>Arthropoda</taxon>
        <taxon>Hexapoda</taxon>
        <taxon>Insecta</taxon>
        <taxon>Pterygota</taxon>
        <taxon>Neoptera</taxon>
        <taxon>Endopterygota</taxon>
        <taxon>Diptera</taxon>
        <taxon>Nematocera</taxon>
        <taxon>Chironomoidea</taxon>
        <taxon>Chironomidae</taxon>
        <taxon>Clunio</taxon>
    </lineage>
</organism>
<keyword evidence="2" id="KW-1185">Reference proteome</keyword>
<dbReference type="AlphaFoldDB" id="A0A1J1HNN7"/>
<accession>A0A1J1HNN7</accession>
<sequence>MKLAKWSFKLFIFEITKETIESKKKDCNQNFNRKNEIRSNFSPKTEKAIVGMVSAKLKMNCKYSTVLSCPSTKGSSQLRPHWSSQAATLWQIIYYLNGGNIFRQLIYETQSVGQRKSGKIFFYVDSLKGFDAPETPSV</sequence>
<name>A0A1J1HNN7_9DIPT</name>